<dbReference type="EMBL" id="VLKT01000013">
    <property type="protein sequence ID" value="TWI37642.1"/>
    <property type="molecule type" value="Genomic_DNA"/>
</dbReference>
<evidence type="ECO:0000313" key="3">
    <source>
        <dbReference type="EMBL" id="TWI37642.1"/>
    </source>
</evidence>
<feature type="domain" description="FAD-binding" evidence="2">
    <location>
        <begin position="2"/>
        <end position="60"/>
    </location>
</feature>
<keyword evidence="1" id="KW-0560">Oxidoreductase</keyword>
<dbReference type="AlphaFoldDB" id="A0A562NZH1"/>
<dbReference type="Gene3D" id="3.30.9.10">
    <property type="entry name" value="D-Amino Acid Oxidase, subunit A, domain 2"/>
    <property type="match status" value="1"/>
</dbReference>
<dbReference type="InterPro" id="IPR002938">
    <property type="entry name" value="FAD-bd"/>
</dbReference>
<dbReference type="SUPFAM" id="SSF51905">
    <property type="entry name" value="FAD/NAD(P)-binding domain"/>
    <property type="match status" value="1"/>
</dbReference>
<gene>
    <name evidence="3" type="ORF">IQ26_02525</name>
</gene>
<name>A0A562NZH1_9HYPH</name>
<dbReference type="InterPro" id="IPR050631">
    <property type="entry name" value="PheA/TfdB_FAD_monoxygenase"/>
</dbReference>
<dbReference type="PANTHER" id="PTHR43476">
    <property type="entry name" value="3-(3-HYDROXY-PHENYL)PROPIONATE/3-HYDROXYCINNAMIC ACID HYDROXYLASE"/>
    <property type="match status" value="1"/>
</dbReference>
<accession>A0A562NZH1</accession>
<proteinExistence type="predicted"/>
<organism evidence="3 4">
    <name type="scientific">Mesorhizobium tianshanense</name>
    <dbReference type="NCBI Taxonomy" id="39844"/>
    <lineage>
        <taxon>Bacteria</taxon>
        <taxon>Pseudomonadati</taxon>
        <taxon>Pseudomonadota</taxon>
        <taxon>Alphaproteobacteria</taxon>
        <taxon>Hyphomicrobiales</taxon>
        <taxon>Phyllobacteriaceae</taxon>
        <taxon>Mesorhizobium</taxon>
    </lineage>
</organism>
<reference evidence="3 4" key="1">
    <citation type="journal article" date="2015" name="Stand. Genomic Sci.">
        <title>Genomic Encyclopedia of Bacterial and Archaeal Type Strains, Phase III: the genomes of soil and plant-associated and newly described type strains.</title>
        <authorList>
            <person name="Whitman W.B."/>
            <person name="Woyke T."/>
            <person name="Klenk H.P."/>
            <person name="Zhou Y."/>
            <person name="Lilburn T.G."/>
            <person name="Beck B.J."/>
            <person name="De Vos P."/>
            <person name="Vandamme P."/>
            <person name="Eisen J.A."/>
            <person name="Garrity G."/>
            <person name="Hugenholtz P."/>
            <person name="Kyrpides N.C."/>
        </authorList>
    </citation>
    <scope>NUCLEOTIDE SEQUENCE [LARGE SCALE GENOMIC DNA]</scope>
    <source>
        <strain evidence="3 4">CGMCC 1.2546</strain>
    </source>
</reference>
<comment type="caution">
    <text evidence="3">The sequence shown here is derived from an EMBL/GenBank/DDBJ whole genome shotgun (WGS) entry which is preliminary data.</text>
</comment>
<dbReference type="GO" id="GO:0008688">
    <property type="term" value="F:3-(3-hydroxyphenyl)propionate hydroxylase activity"/>
    <property type="evidence" value="ECO:0007669"/>
    <property type="project" value="TreeGrafter"/>
</dbReference>
<protein>
    <submittedName>
        <fullName evidence="3">3-(3-hydroxy-phenyl)propionate hydroxylase</fullName>
    </submittedName>
</protein>
<evidence type="ECO:0000313" key="4">
    <source>
        <dbReference type="Proteomes" id="UP000317122"/>
    </source>
</evidence>
<evidence type="ECO:0000256" key="1">
    <source>
        <dbReference type="ARBA" id="ARBA00023002"/>
    </source>
</evidence>
<evidence type="ECO:0000259" key="2">
    <source>
        <dbReference type="Pfam" id="PF01494"/>
    </source>
</evidence>
<sequence>MRDKTSGERTRRAPRYVVGCDGANSFVRRRLGVALEDLDFDEPWLVVDMILEDPGAPLPETNIQFCDPARPRTHMCAGLTGYDAGSS</sequence>
<dbReference type="Pfam" id="PF01494">
    <property type="entry name" value="FAD_binding_3"/>
    <property type="match status" value="1"/>
</dbReference>
<dbReference type="Gene3D" id="3.50.50.60">
    <property type="entry name" value="FAD/NAD(P)-binding domain"/>
    <property type="match status" value="1"/>
</dbReference>
<dbReference type="RefSeq" id="WP_276316419.1">
    <property type="nucleotide sequence ID" value="NZ_BSPF01000110.1"/>
</dbReference>
<dbReference type="GO" id="GO:0019622">
    <property type="term" value="P:3-(3-hydroxy)phenylpropionate catabolic process"/>
    <property type="evidence" value="ECO:0007669"/>
    <property type="project" value="TreeGrafter"/>
</dbReference>
<dbReference type="GO" id="GO:0071949">
    <property type="term" value="F:FAD binding"/>
    <property type="evidence" value="ECO:0007669"/>
    <property type="project" value="InterPro"/>
</dbReference>
<dbReference type="InterPro" id="IPR036188">
    <property type="entry name" value="FAD/NAD-bd_sf"/>
</dbReference>
<keyword evidence="4" id="KW-1185">Reference proteome</keyword>
<dbReference type="Proteomes" id="UP000317122">
    <property type="component" value="Unassembled WGS sequence"/>
</dbReference>
<dbReference type="PANTHER" id="PTHR43476:SF3">
    <property type="entry name" value="FAD-BINDING MONOOXYGENASE"/>
    <property type="match status" value="1"/>
</dbReference>